<dbReference type="GO" id="GO:0003677">
    <property type="term" value="F:DNA binding"/>
    <property type="evidence" value="ECO:0007669"/>
    <property type="project" value="UniProtKB-UniRule"/>
</dbReference>
<evidence type="ECO:0000256" key="8">
    <source>
        <dbReference type="ARBA" id="ARBA00023195"/>
    </source>
</evidence>
<evidence type="ECO:0000256" key="9">
    <source>
        <dbReference type="PROSITE-ProRule" id="PRU01248"/>
    </source>
</evidence>
<comment type="similarity">
    <text evidence="1">Belongs to the 'phage' integrase family.</text>
</comment>
<evidence type="ECO:0000259" key="11">
    <source>
        <dbReference type="PROSITE" id="PS51900"/>
    </source>
</evidence>
<keyword evidence="8" id="KW-1179">Viral genome integration</keyword>
<dbReference type="InterPro" id="IPR011010">
    <property type="entry name" value="DNA_brk_join_enz"/>
</dbReference>
<dbReference type="Gene3D" id="1.10.443.10">
    <property type="entry name" value="Intergrase catalytic core"/>
    <property type="match status" value="1"/>
</dbReference>
<evidence type="ECO:0000313" key="12">
    <source>
        <dbReference type="EMBL" id="AKQ08264.1"/>
    </source>
</evidence>
<gene>
    <name evidence="12" type="ORF">PBC4_072</name>
</gene>
<dbReference type="CDD" id="cd00397">
    <property type="entry name" value="DNA_BRE_C"/>
    <property type="match status" value="1"/>
</dbReference>
<evidence type="ECO:0000256" key="6">
    <source>
        <dbReference type="ARBA" id="ARBA00023125"/>
    </source>
</evidence>
<evidence type="ECO:0000256" key="4">
    <source>
        <dbReference type="ARBA" id="ARBA00022801"/>
    </source>
</evidence>
<reference evidence="12 13" key="1">
    <citation type="journal article" date="2016" name="FEMS Microbiol. Lett.">
        <title>Characterization of LysPBC4, a novel Bacillus cereus-specific endolysin of bacteriophage PBC4.</title>
        <authorList>
            <person name="Na H."/>
            <person name="Kong M."/>
            <person name="Ryu S."/>
        </authorList>
    </citation>
    <scope>NUCLEOTIDE SEQUENCE [LARGE SCALE GENOMIC DNA]</scope>
</reference>
<protein>
    <recommendedName>
        <fullName evidence="2">Integrase</fullName>
    </recommendedName>
</protein>
<keyword evidence="6 9" id="KW-0238">DNA-binding</keyword>
<keyword evidence="4" id="KW-0378">Hydrolase</keyword>
<dbReference type="InterPro" id="IPR002104">
    <property type="entry name" value="Integrase_catalytic"/>
</dbReference>
<keyword evidence="13" id="KW-1185">Reference proteome</keyword>
<dbReference type="InterPro" id="IPR010998">
    <property type="entry name" value="Integrase_recombinase_N"/>
</dbReference>
<dbReference type="SUPFAM" id="SSF56349">
    <property type="entry name" value="DNA breaking-rejoining enzymes"/>
    <property type="match status" value="1"/>
</dbReference>
<dbReference type="InterPro" id="IPR050090">
    <property type="entry name" value="Tyrosine_recombinase_XerCD"/>
</dbReference>
<dbReference type="Gene3D" id="1.10.150.130">
    <property type="match status" value="1"/>
</dbReference>
<dbReference type="PROSITE" id="PS51898">
    <property type="entry name" value="TYR_RECOMBINASE"/>
    <property type="match status" value="1"/>
</dbReference>
<dbReference type="GO" id="GO:0015074">
    <property type="term" value="P:DNA integration"/>
    <property type="evidence" value="ECO:0007669"/>
    <property type="project" value="UniProtKB-KW"/>
</dbReference>
<dbReference type="GO" id="GO:0016787">
    <property type="term" value="F:hydrolase activity"/>
    <property type="evidence" value="ECO:0007669"/>
    <property type="project" value="UniProtKB-KW"/>
</dbReference>
<keyword evidence="8" id="KW-1160">Virus entry into host cell</keyword>
<evidence type="ECO:0000256" key="1">
    <source>
        <dbReference type="ARBA" id="ARBA00008857"/>
    </source>
</evidence>
<evidence type="ECO:0000259" key="10">
    <source>
        <dbReference type="PROSITE" id="PS51898"/>
    </source>
</evidence>
<dbReference type="PROSITE" id="PS51900">
    <property type="entry name" value="CB"/>
    <property type="match status" value="1"/>
</dbReference>
<dbReference type="Proteomes" id="UP000224963">
    <property type="component" value="Segment"/>
</dbReference>
<evidence type="ECO:0000313" key="13">
    <source>
        <dbReference type="Proteomes" id="UP000224963"/>
    </source>
</evidence>
<dbReference type="Pfam" id="PF00589">
    <property type="entry name" value="Phage_integrase"/>
    <property type="match status" value="1"/>
</dbReference>
<dbReference type="PANTHER" id="PTHR30349">
    <property type="entry name" value="PHAGE INTEGRASE-RELATED"/>
    <property type="match status" value="1"/>
</dbReference>
<keyword evidence="3" id="KW-0808">Transferase</keyword>
<evidence type="ECO:0000256" key="7">
    <source>
        <dbReference type="ARBA" id="ARBA00023172"/>
    </source>
</evidence>
<evidence type="ECO:0000256" key="3">
    <source>
        <dbReference type="ARBA" id="ARBA00022679"/>
    </source>
</evidence>
<dbReference type="GO" id="GO:0075713">
    <property type="term" value="P:establishment of integrated proviral latency"/>
    <property type="evidence" value="ECO:0007669"/>
    <property type="project" value="UniProtKB-KW"/>
</dbReference>
<organism evidence="12 13">
    <name type="scientific">Bacillus phage PBC4</name>
    <dbReference type="NCBI Taxonomy" id="1675028"/>
    <lineage>
        <taxon>Viruses</taxon>
        <taxon>Duplodnaviria</taxon>
        <taxon>Heunggongvirae</taxon>
        <taxon>Uroviricota</taxon>
        <taxon>Caudoviricetes</taxon>
        <taxon>Sejongvirinae</taxon>
        <taxon>Yihwangvirus</taxon>
        <taxon>Yihwangvirus PBC4</taxon>
    </lineage>
</organism>
<accession>A0A1D6X8B0</accession>
<evidence type="ECO:0000256" key="5">
    <source>
        <dbReference type="ARBA" id="ARBA00022908"/>
    </source>
</evidence>
<proteinExistence type="inferred from homology"/>
<dbReference type="EMBL" id="KT070866">
    <property type="protein sequence ID" value="AKQ08264.1"/>
    <property type="molecule type" value="Genomic_DNA"/>
</dbReference>
<dbReference type="GO" id="GO:0016740">
    <property type="term" value="F:transferase activity"/>
    <property type="evidence" value="ECO:0007669"/>
    <property type="project" value="UniProtKB-KW"/>
</dbReference>
<feature type="domain" description="Tyr recombinase" evidence="10">
    <location>
        <begin position="117"/>
        <end position="297"/>
    </location>
</feature>
<dbReference type="InterPro" id="IPR044068">
    <property type="entry name" value="CB"/>
</dbReference>
<dbReference type="InterPro" id="IPR013762">
    <property type="entry name" value="Integrase-like_cat_sf"/>
</dbReference>
<name>A0A1D6X8B0_9CAUD</name>
<evidence type="ECO:0000256" key="2">
    <source>
        <dbReference type="ARBA" id="ARBA00016082"/>
    </source>
</evidence>
<keyword evidence="7" id="KW-0233">DNA recombination</keyword>
<sequence length="302" mass="35170">MTYKKDLIKSKFDFKRYLENRNKAKGTVYSYGLDIEKFFEYLEEKGISYNMKAFTKADFITYIDHLKEVGYESSTIKRKVYSLHEFISFLYEEGKIEKILFARKRDLTDLIPVIKNKPVEVLDVETVKMLIESAESLTQECIIRFFYSTACRISELVEAKWEDIKEEGGETVIYIYGKGKGGMSKLRKAHLQDETMEKLLEMKATRSWETTYIFESDRHKGNLSRFTINRHLKEMGKKIGLGEKIHPHMLRKTTGTLLLEQGLDIAYVSDYLGHSNVDITKKNYLDTQKSVIKKVSKALPAI</sequence>
<dbReference type="Pfam" id="PF02899">
    <property type="entry name" value="Phage_int_SAM_1"/>
    <property type="match status" value="1"/>
</dbReference>
<keyword evidence="5" id="KW-0229">DNA integration</keyword>
<dbReference type="GO" id="GO:0006310">
    <property type="term" value="P:DNA recombination"/>
    <property type="evidence" value="ECO:0007669"/>
    <property type="project" value="UniProtKB-KW"/>
</dbReference>
<feature type="domain" description="Core-binding (CB)" evidence="11">
    <location>
        <begin position="8"/>
        <end position="91"/>
    </location>
</feature>
<dbReference type="GO" id="GO:0044826">
    <property type="term" value="P:viral genome integration into host DNA"/>
    <property type="evidence" value="ECO:0007669"/>
    <property type="project" value="UniProtKB-KW"/>
</dbReference>
<dbReference type="PANTHER" id="PTHR30349:SF41">
    <property type="entry name" value="INTEGRASE_RECOMBINASE PROTEIN MJ0367-RELATED"/>
    <property type="match status" value="1"/>
</dbReference>
<dbReference type="InterPro" id="IPR004107">
    <property type="entry name" value="Integrase_SAM-like_N"/>
</dbReference>